<name>F0UTE5_AJEC8</name>
<dbReference type="STRING" id="544711.F0UTE5"/>
<dbReference type="PANTHER" id="PTHR17630:SF44">
    <property type="entry name" value="PROTEIN AIM2"/>
    <property type="match status" value="1"/>
</dbReference>
<sequence length="261" mass="28345">MASHPPSACCTRGFKHEGIASGEIKKIGDILRLDVGRANDPVDTYISHPSNTANSSTKADKAVVIFTDILGLHDNIKFIADNFASRGYLVVVPDLFGGKPLTMNEIASGVNTRDWLKDHTPDVVDPIAAATIKYVRETLGIKRVGAAGYCFGAKYVTRFLKEGGGLDVGYVAHPSFVVAEELLAIKGPYAISAAQTDSVFPSNLRHDTEELLTKVGLPWQITLFSGVEHGFSVRGDLSNKAVRFAKEQAFVQAVTWFREHL</sequence>
<feature type="domain" description="Dienelactone hydrolase" evidence="1">
    <location>
        <begin position="57"/>
        <end position="260"/>
    </location>
</feature>
<organism evidence="3">
    <name type="scientific">Ajellomyces capsulatus (strain H88)</name>
    <name type="common">Darling's disease fungus</name>
    <name type="synonym">Histoplasma capsulatum</name>
    <dbReference type="NCBI Taxonomy" id="544711"/>
    <lineage>
        <taxon>Eukaryota</taxon>
        <taxon>Fungi</taxon>
        <taxon>Dikarya</taxon>
        <taxon>Ascomycota</taxon>
        <taxon>Pezizomycotina</taxon>
        <taxon>Eurotiomycetes</taxon>
        <taxon>Eurotiomycetidae</taxon>
        <taxon>Onygenales</taxon>
        <taxon>Ajellomycetaceae</taxon>
        <taxon>Histoplasma</taxon>
    </lineage>
</organism>
<keyword evidence="2" id="KW-0378">Hydrolase</keyword>
<gene>
    <name evidence="2" type="ORF">HCEG_08387</name>
</gene>
<accession>F0UTE5</accession>
<dbReference type="InterPro" id="IPR002925">
    <property type="entry name" value="Dienelactn_hydro"/>
</dbReference>
<dbReference type="Proteomes" id="UP000008142">
    <property type="component" value="Unassembled WGS sequence"/>
</dbReference>
<dbReference type="SUPFAM" id="SSF53474">
    <property type="entry name" value="alpha/beta-Hydrolases"/>
    <property type="match status" value="1"/>
</dbReference>
<evidence type="ECO:0000313" key="3">
    <source>
        <dbReference type="Proteomes" id="UP000008142"/>
    </source>
</evidence>
<dbReference type="Pfam" id="PF01738">
    <property type="entry name" value="DLH"/>
    <property type="match status" value="1"/>
</dbReference>
<dbReference type="AlphaFoldDB" id="F0UTE5"/>
<dbReference type="Gene3D" id="3.40.50.1820">
    <property type="entry name" value="alpha/beta hydrolase"/>
    <property type="match status" value="1"/>
</dbReference>
<protein>
    <submittedName>
        <fullName evidence="2">Dienelactone hydrolase</fullName>
    </submittedName>
</protein>
<evidence type="ECO:0000259" key="1">
    <source>
        <dbReference type="Pfam" id="PF01738"/>
    </source>
</evidence>
<evidence type="ECO:0000313" key="2">
    <source>
        <dbReference type="EMBL" id="EGC49172.1"/>
    </source>
</evidence>
<dbReference type="InterPro" id="IPR029058">
    <property type="entry name" value="AB_hydrolase_fold"/>
</dbReference>
<dbReference type="OrthoDB" id="17560at2759"/>
<dbReference type="VEuPathDB" id="FungiDB:I7I53_02426"/>
<reference evidence="3" key="1">
    <citation type="submission" date="2008-07" db="EMBL/GenBank/DDBJ databases">
        <title>Annotation of Ajellomyces capsulatus strain H88.</title>
        <authorList>
            <person name="Champion M."/>
            <person name="Cuomo C."/>
            <person name="Ma L.-J."/>
            <person name="Henn M.R."/>
            <person name="Sil A."/>
            <person name="Goldman B."/>
            <person name="Young S.K."/>
            <person name="Kodira C.D."/>
            <person name="Zeng Q."/>
            <person name="Koehrsen M."/>
            <person name="Alvarado L."/>
            <person name="Berlin A."/>
            <person name="Borenstein D."/>
            <person name="Chen Z."/>
            <person name="Engels R."/>
            <person name="Freedman E."/>
            <person name="Gellesch M."/>
            <person name="Goldberg J."/>
            <person name="Griggs A."/>
            <person name="Gujja S."/>
            <person name="Heiman D."/>
            <person name="Hepburn T."/>
            <person name="Howarth C."/>
            <person name="Jen D."/>
            <person name="Larson L."/>
            <person name="Lewis B."/>
            <person name="Mehta T."/>
            <person name="Park D."/>
            <person name="Pearson M."/>
            <person name="Roberts A."/>
            <person name="Saif S."/>
            <person name="Shea T."/>
            <person name="Shenoy N."/>
            <person name="Sisk P."/>
            <person name="Stolte C."/>
            <person name="Sykes S."/>
            <person name="Walk T."/>
            <person name="White J."/>
            <person name="Yandava C."/>
            <person name="Klein B."/>
            <person name="McEwen J.G."/>
            <person name="Puccia R."/>
            <person name="Goldman G.H."/>
            <person name="Felipe M.S."/>
            <person name="Nino-Vega G."/>
            <person name="San-Blas G."/>
            <person name="Taylor J."/>
            <person name="Mendoza L."/>
            <person name="Galagan J."/>
            <person name="Nusbaum C."/>
            <person name="Birren B."/>
        </authorList>
    </citation>
    <scope>NUCLEOTIDE SEQUENCE [LARGE SCALE GENOMIC DNA]</scope>
    <source>
        <strain evidence="3">H88</strain>
    </source>
</reference>
<dbReference type="EMBL" id="DS990642">
    <property type="protein sequence ID" value="EGC49172.1"/>
    <property type="molecule type" value="Genomic_DNA"/>
</dbReference>
<dbReference type="OMA" id="GDNPHTP"/>
<dbReference type="GO" id="GO:0016787">
    <property type="term" value="F:hydrolase activity"/>
    <property type="evidence" value="ECO:0007669"/>
    <property type="project" value="UniProtKB-KW"/>
</dbReference>
<dbReference type="PANTHER" id="PTHR17630">
    <property type="entry name" value="DIENELACTONE HYDROLASE"/>
    <property type="match status" value="1"/>
</dbReference>
<proteinExistence type="predicted"/>
<dbReference type="HOGENOM" id="CLU_054590_2_1_1"/>